<protein>
    <submittedName>
        <fullName evidence="3">Iron-sulfur cluster assembly scaffold protein</fullName>
    </submittedName>
</protein>
<dbReference type="FunFam" id="3.90.1010.10:FF:000002">
    <property type="entry name" value="Iron-sulfur cluster assembly scaffold protein NifU"/>
    <property type="match status" value="1"/>
</dbReference>
<evidence type="ECO:0000259" key="2">
    <source>
        <dbReference type="Pfam" id="PF01592"/>
    </source>
</evidence>
<dbReference type="SUPFAM" id="SSF82649">
    <property type="entry name" value="SufE/NifU"/>
    <property type="match status" value="1"/>
</dbReference>
<organism evidence="3 4">
    <name type="scientific">Oceanibaculum pacificum</name>
    <dbReference type="NCBI Taxonomy" id="580166"/>
    <lineage>
        <taxon>Bacteria</taxon>
        <taxon>Pseudomonadati</taxon>
        <taxon>Pseudomonadota</taxon>
        <taxon>Alphaproteobacteria</taxon>
        <taxon>Rhodospirillales</taxon>
        <taxon>Oceanibaculaceae</taxon>
        <taxon>Oceanibaculum</taxon>
    </lineage>
</organism>
<evidence type="ECO:0000313" key="4">
    <source>
        <dbReference type="Proteomes" id="UP000076400"/>
    </source>
</evidence>
<dbReference type="CDD" id="cd06664">
    <property type="entry name" value="IscU_like"/>
    <property type="match status" value="1"/>
</dbReference>
<dbReference type="Pfam" id="PF01592">
    <property type="entry name" value="NifU_N"/>
    <property type="match status" value="1"/>
</dbReference>
<accession>A0A154VNB8</accession>
<feature type="domain" description="NIF system FeS cluster assembly NifU N-terminal" evidence="2">
    <location>
        <begin position="9"/>
        <end position="91"/>
    </location>
</feature>
<dbReference type="AlphaFoldDB" id="A0A154VNB8"/>
<keyword evidence="4" id="KW-1185">Reference proteome</keyword>
<dbReference type="EMBL" id="LPXN01000151">
    <property type="protein sequence ID" value="KZD02833.1"/>
    <property type="molecule type" value="Genomic_DNA"/>
</dbReference>
<comment type="caution">
    <text evidence="3">The sequence shown here is derived from an EMBL/GenBank/DDBJ whole genome shotgun (WGS) entry which is preliminary data.</text>
</comment>
<dbReference type="OrthoDB" id="9804157at2"/>
<evidence type="ECO:0000256" key="1">
    <source>
        <dbReference type="ARBA" id="ARBA00006420"/>
    </source>
</evidence>
<gene>
    <name evidence="3" type="ORF">AUP43_13425</name>
</gene>
<dbReference type="GO" id="GO:0051536">
    <property type="term" value="F:iron-sulfur cluster binding"/>
    <property type="evidence" value="ECO:0007669"/>
    <property type="project" value="InterPro"/>
</dbReference>
<proteinExistence type="inferred from homology"/>
<reference evidence="3" key="1">
    <citation type="submission" date="2015-12" db="EMBL/GenBank/DDBJ databases">
        <title>Genome sequence of Oceanibaculum pacificum MCCC 1A02656.</title>
        <authorList>
            <person name="Lu L."/>
            <person name="Lai Q."/>
            <person name="Shao Z."/>
            <person name="Qian P."/>
        </authorList>
    </citation>
    <scope>NUCLEOTIDE SEQUENCE [LARGE SCALE GENOMIC DNA]</scope>
    <source>
        <strain evidence="3">MCCC 1A02656</strain>
    </source>
</reference>
<comment type="similarity">
    <text evidence="1">Belongs to the NifU family.</text>
</comment>
<dbReference type="Proteomes" id="UP000076400">
    <property type="component" value="Unassembled WGS sequence"/>
</dbReference>
<dbReference type="PANTHER" id="PTHR10093">
    <property type="entry name" value="IRON-SULFUR CLUSTER ASSEMBLY ENZYME NIFU HOMOLOG"/>
    <property type="match status" value="1"/>
</dbReference>
<evidence type="ECO:0000313" key="3">
    <source>
        <dbReference type="EMBL" id="KZD02833.1"/>
    </source>
</evidence>
<dbReference type="NCBIfam" id="TIGR01994">
    <property type="entry name" value="SUF_scaf_2"/>
    <property type="match status" value="1"/>
</dbReference>
<dbReference type="InterPro" id="IPR002871">
    <property type="entry name" value="NIF_FeS_clus_asmbl_NifU_N"/>
</dbReference>
<sequence>MLDDLRDLYQEVILDHGKRPRNFRQIDNASHHAHGHNPLCGDQLVVYLAVDEAGVVQDVSFIGKGCAISTASASLMTEILKGKTEVQAKQLFERFHAMCTGAEAQSTNGPTDDGLEEDMERLEVLSGVREFPSRVKCATLAWHTMTAAIDGKDQISTED</sequence>
<name>A0A154VNB8_9PROT</name>
<dbReference type="Gene3D" id="3.90.1010.10">
    <property type="match status" value="1"/>
</dbReference>
<dbReference type="RefSeq" id="WP_067559438.1">
    <property type="nucleotide sequence ID" value="NZ_LPXN01000151.1"/>
</dbReference>
<dbReference type="GO" id="GO:0016226">
    <property type="term" value="P:iron-sulfur cluster assembly"/>
    <property type="evidence" value="ECO:0007669"/>
    <property type="project" value="InterPro"/>
</dbReference>
<dbReference type="STRING" id="580166.AUP43_13425"/>
<dbReference type="GO" id="GO:0005506">
    <property type="term" value="F:iron ion binding"/>
    <property type="evidence" value="ECO:0007669"/>
    <property type="project" value="InterPro"/>
</dbReference>